<proteinExistence type="predicted"/>
<evidence type="ECO:0000313" key="3">
    <source>
        <dbReference type="Proteomes" id="UP000594015"/>
    </source>
</evidence>
<dbReference type="Proteomes" id="UP000594015">
    <property type="component" value="Chromosome"/>
</dbReference>
<dbReference type="AlphaFoldDB" id="A0AAE7NGW3"/>
<dbReference type="KEGG" id="barh:WN72_05275"/>
<dbReference type="RefSeq" id="WP_092219600.1">
    <property type="nucleotide sequence ID" value="NZ_CP030050.1"/>
</dbReference>
<sequence length="80" mass="8620">MGMPRYFFDLHDDLGLTIDDAGEDLPNLAAARGAALRALAEAIRTKSEIRAEMGPMSVIVRTQIARVLTVSASIEISMTS</sequence>
<dbReference type="EMBL" id="CP030050">
    <property type="protein sequence ID" value="QOZ65894.1"/>
    <property type="molecule type" value="Genomic_DNA"/>
</dbReference>
<dbReference type="Pfam" id="PF21834">
    <property type="entry name" value="DUF6894"/>
    <property type="match status" value="1"/>
</dbReference>
<organism evidence="2 3">
    <name type="scientific">Bradyrhizobium arachidis</name>
    <dbReference type="NCBI Taxonomy" id="858423"/>
    <lineage>
        <taxon>Bacteria</taxon>
        <taxon>Pseudomonadati</taxon>
        <taxon>Pseudomonadota</taxon>
        <taxon>Alphaproteobacteria</taxon>
        <taxon>Hyphomicrobiales</taxon>
        <taxon>Nitrobacteraceae</taxon>
        <taxon>Bradyrhizobium</taxon>
    </lineage>
</organism>
<evidence type="ECO:0000259" key="1">
    <source>
        <dbReference type="Pfam" id="PF21834"/>
    </source>
</evidence>
<gene>
    <name evidence="2" type="ORF">WN72_05275</name>
</gene>
<reference evidence="2 3" key="1">
    <citation type="submission" date="2018-06" db="EMBL/GenBank/DDBJ databases">
        <title>Comparative genomics of Bradyrhizobium nodulating Arachidis hypogaea.</title>
        <authorList>
            <person name="Li Y."/>
        </authorList>
    </citation>
    <scope>NUCLEOTIDE SEQUENCE [LARGE SCALE GENOMIC DNA]</scope>
    <source>
        <strain evidence="2 3">CCBAU 051107</strain>
    </source>
</reference>
<dbReference type="InterPro" id="IPR054189">
    <property type="entry name" value="DUF6894"/>
</dbReference>
<name>A0AAE7NGW3_9BRAD</name>
<evidence type="ECO:0000313" key="2">
    <source>
        <dbReference type="EMBL" id="QOZ65894.1"/>
    </source>
</evidence>
<feature type="domain" description="DUF6894" evidence="1">
    <location>
        <begin position="5"/>
        <end position="63"/>
    </location>
</feature>
<protein>
    <recommendedName>
        <fullName evidence="1">DUF6894 domain-containing protein</fullName>
    </recommendedName>
</protein>
<accession>A0AAE7NGW3</accession>